<evidence type="ECO:0000259" key="4">
    <source>
        <dbReference type="Pfam" id="PF21346"/>
    </source>
</evidence>
<dbReference type="Proteomes" id="UP000426027">
    <property type="component" value="Chromosome"/>
</dbReference>
<keyword evidence="6" id="KW-1185">Reference proteome</keyword>
<evidence type="ECO:0000256" key="1">
    <source>
        <dbReference type="SAM" id="SignalP"/>
    </source>
</evidence>
<feature type="domain" description="PcRGLX/YetA-like N-terminal RIFT barrel" evidence="2">
    <location>
        <begin position="45"/>
        <end position="116"/>
    </location>
</feature>
<name>A0A6I6GL36_9BACT</name>
<sequence>MGKKKLSRRLFVQQTSRLAIAAPVVGSLSSFAAPSSPKDEGIYIPLRWIDEQEKTNCVGNTWGVPWPKGVLTDTRKLQVNSGTESIPTQSWITGRWPDGSAKWTAHSIPAGTYTNNLVLVQEQKESSSKTLQVSKQQNGWTIDTGVIQITVANSGNVLIPSLLRNNRTIGQHGRLVLQSQQQATAAAHQALTTTSFEGIIEQAQLEQQGPIRAVVKWTGKHKSQQGRSWIPFMVRMYVYAGSDCIRLVHSIVFDGNEQQNFISGIGIRFDVPFDTPAYNRHVRFCGANGGVFAETVQGLTGLRRDAGPNIRSAQIQGSAVPDSNSWPEPIRKGLPYIPQFGDYTLCQPTADGYSIKKRTGEQFGWIQSTAGHRALGTAYLGSPNGGLALGLRHFWQSHPAQIDIRHAHSSVGSITLWMWAPEAPAMDLRFYHDGMGQDSYEKQLAGLDITYEDYEPGFGTAMGIARTSELFCQVLAATPDNETLAQIAKRNEAPPQLLATSAYMKSAAAFAGFWSLPDPDNAAIKQIDEQLDFYFAYYQQQVEQRRWYGFWHFGDVMHSYDTDRHVWKYDVGGFAWDNSELSTDLWLWFYFLRTGRADVYRFAEAMTRHTGEVDVHHLGKFAPLGSRHNVQHWGCSAKQLRISTVANRRMYYYLTADERVGDLMDEQVNAYKTLAQIAPGRKLPKGDVQQVSATANHVNMGFGTDWGSAAAAWLMHWERTGNAKVLMLLRNSMASISAQPKGFFTGGAPMDMDSGKFIIDKTGKLSVSHLSAAFGLPEVCAELIQTFEDKAFENAWLQYCRLYNASAQEQQAELGQALSKLNLAQGHSRLTAYAAQRLQDAALGKRAWQEFYAGGAGIRKPVLQTNKILPPVVMNAIDEAPGVSTNAVAQWGLAAMQCQACAGDVVEEK</sequence>
<feature type="domain" description="PcRGLX/YetA-like central beta-sandwich" evidence="3">
    <location>
        <begin position="132"/>
        <end position="488"/>
    </location>
</feature>
<evidence type="ECO:0000313" key="6">
    <source>
        <dbReference type="Proteomes" id="UP000426027"/>
    </source>
</evidence>
<dbReference type="Pfam" id="PF19501">
    <property type="entry name" value="PcRGLX_1st"/>
    <property type="match status" value="1"/>
</dbReference>
<dbReference type="InterPro" id="IPR045793">
    <property type="entry name" value="PcRGLX/YetA-like"/>
</dbReference>
<feature type="signal peptide" evidence="1">
    <location>
        <begin position="1"/>
        <end position="21"/>
    </location>
</feature>
<evidence type="ECO:0000259" key="3">
    <source>
        <dbReference type="Pfam" id="PF21345"/>
    </source>
</evidence>
<dbReference type="RefSeq" id="WP_157479518.1">
    <property type="nucleotide sequence ID" value="NZ_CP046566.1"/>
</dbReference>
<dbReference type="Pfam" id="PF21345">
    <property type="entry name" value="PcRGLX_2nd"/>
    <property type="match status" value="1"/>
</dbReference>
<dbReference type="KEGG" id="fls:GLV81_14560"/>
<feature type="chain" id="PRO_5026085148" evidence="1">
    <location>
        <begin position="22"/>
        <end position="909"/>
    </location>
</feature>
<dbReference type="InterPro" id="IPR006311">
    <property type="entry name" value="TAT_signal"/>
</dbReference>
<keyword evidence="1" id="KW-0732">Signal</keyword>
<feature type="domain" description="PcRGLX/YetA-like C-terminal alpha/alpha toroid" evidence="4">
    <location>
        <begin position="494"/>
        <end position="905"/>
    </location>
</feature>
<protein>
    <submittedName>
        <fullName evidence="5">Tat pathway signal sequence domain protein</fullName>
    </submittedName>
</protein>
<dbReference type="PANTHER" id="PTHR40081:SF1">
    <property type="entry name" value="TAT PATHWAY SIGNAL SEQUENCE DOMAIN PROTEIN"/>
    <property type="match status" value="1"/>
</dbReference>
<gene>
    <name evidence="5" type="ORF">GLV81_14560</name>
</gene>
<dbReference type="EMBL" id="CP046566">
    <property type="protein sequence ID" value="QGW29165.1"/>
    <property type="molecule type" value="Genomic_DNA"/>
</dbReference>
<accession>A0A6I6GL36</accession>
<proteinExistence type="predicted"/>
<dbReference type="PROSITE" id="PS51318">
    <property type="entry name" value="TAT"/>
    <property type="match status" value="1"/>
</dbReference>
<evidence type="ECO:0000259" key="2">
    <source>
        <dbReference type="Pfam" id="PF19501"/>
    </source>
</evidence>
<evidence type="ECO:0000313" key="5">
    <source>
        <dbReference type="EMBL" id="QGW29165.1"/>
    </source>
</evidence>
<dbReference type="PANTHER" id="PTHR40081">
    <property type="entry name" value="CONCANAVALIN A-LIKE LECTIN/GLUCANASE"/>
    <property type="match status" value="1"/>
</dbReference>
<organism evidence="5 6">
    <name type="scientific">Phnomibacter ginsenosidimutans</name>
    <dbReference type="NCBI Taxonomy" id="2676868"/>
    <lineage>
        <taxon>Bacteria</taxon>
        <taxon>Pseudomonadati</taxon>
        <taxon>Bacteroidota</taxon>
        <taxon>Chitinophagia</taxon>
        <taxon>Chitinophagales</taxon>
        <taxon>Chitinophagaceae</taxon>
        <taxon>Phnomibacter</taxon>
    </lineage>
</organism>
<dbReference type="InterPro" id="IPR048330">
    <property type="entry name" value="PcRGLX/YetA_2nd"/>
</dbReference>
<dbReference type="InterPro" id="IPR048331">
    <property type="entry name" value="PcRGLX/YetA_3rd"/>
</dbReference>
<reference evidence="5 6" key="1">
    <citation type="submission" date="2019-11" db="EMBL/GenBank/DDBJ databases">
        <authorList>
            <person name="Im W.T."/>
        </authorList>
    </citation>
    <scope>NUCLEOTIDE SEQUENCE [LARGE SCALE GENOMIC DNA]</scope>
    <source>
        <strain evidence="5 6">SB-02</strain>
    </source>
</reference>
<dbReference type="Pfam" id="PF21346">
    <property type="entry name" value="PcRGLX_3rd"/>
    <property type="match status" value="1"/>
</dbReference>
<dbReference type="AlphaFoldDB" id="A0A6I6GL36"/>
<dbReference type="InterPro" id="IPR048329">
    <property type="entry name" value="PcRGLX_1st"/>
</dbReference>